<name>W7HXI1_9PEZI</name>
<feature type="region of interest" description="Disordered" evidence="2">
    <location>
        <begin position="1"/>
        <end position="23"/>
    </location>
</feature>
<evidence type="ECO:0000313" key="4">
    <source>
        <dbReference type="Proteomes" id="UP000024837"/>
    </source>
</evidence>
<keyword evidence="4" id="KW-1185">Reference proteome</keyword>
<dbReference type="OrthoDB" id="5324651at2759"/>
<reference evidence="3 4" key="1">
    <citation type="submission" date="2013-05" db="EMBL/GenBank/DDBJ databases">
        <title>Drechslerella stenobrocha genome reveals carnivorous origination and mechanical trapping mechanism of predatory fungi.</title>
        <authorList>
            <person name="Liu X."/>
            <person name="Zhang W."/>
            <person name="Liu K."/>
        </authorList>
    </citation>
    <scope>NUCLEOTIDE SEQUENCE [LARGE SCALE GENOMIC DNA]</scope>
    <source>
        <strain evidence="3 4">248</strain>
    </source>
</reference>
<gene>
    <name evidence="3" type="ORF">DRE_06612</name>
</gene>
<dbReference type="HOGENOM" id="CLU_420342_0_0_1"/>
<sequence>MERGGRLAIGSARSRARKRRRDATKAMEPLVFSAFADVLYNNLYTTSNLTTVEQHRREVSSTLATSRLANRVRFFCNINKVNRKTFLRIVNAVIERLAREGADSLRNTESGLEHTLEQAAPNIPHQHEPAPMMKSQVTPLPSHPSLKAEESPSRIEPLNANALVSASYKLAANHSRTLQPLVGRAAAGDADYAKQQVDFLEYDEYPQMDITPTLGRWPESDGDEDGAIRVDGKGQGDGKGNIRGGPPMLGHSPTIVQSSPMPVTPNISPSAISMPSMSGAFSTPLVPFNPSAVQVVPSSYPGALGPSVVPVMPNPHHRVCYSLSVPTAPPILTEPLALAAPAVTNSPDGIFQLLQLQLPPKPHGSPFDPSPLPAASSSAVAAWAPDRSSSVRLPYPLQHHLTTEAQRILENACFDFVRVWLPSRVATEEFAHPVNAELNKWARLIRSKLSTLPPAAYDDTVFGVCMSGVAQELFQQTAKTIEQLRHTAVHRVKTDAHSVMQMLELAVLFARFLRDNRRADELRHMINGAQATMARQVREGGTETEKEHLKRQLEELERELSELRSWNESRMRVLGQQEAGTTELQRGIVEAAEEITDASMDTVAPSGGGGGGELSGLDGQTLSTGAVVLDCSPLFYYMGSPANRIHESPDGL</sequence>
<dbReference type="AlphaFoldDB" id="W7HXI1"/>
<protein>
    <submittedName>
        <fullName evidence="3">Uncharacterized protein</fullName>
    </submittedName>
</protein>
<proteinExistence type="predicted"/>
<feature type="coiled-coil region" evidence="1">
    <location>
        <begin position="539"/>
        <end position="569"/>
    </location>
</feature>
<keyword evidence="1" id="KW-0175">Coiled coil</keyword>
<dbReference type="Proteomes" id="UP000024837">
    <property type="component" value="Unassembled WGS sequence"/>
</dbReference>
<accession>W7HXI1</accession>
<evidence type="ECO:0000256" key="1">
    <source>
        <dbReference type="SAM" id="Coils"/>
    </source>
</evidence>
<organism evidence="3 4">
    <name type="scientific">Drechslerella stenobrocha 248</name>
    <dbReference type="NCBI Taxonomy" id="1043628"/>
    <lineage>
        <taxon>Eukaryota</taxon>
        <taxon>Fungi</taxon>
        <taxon>Dikarya</taxon>
        <taxon>Ascomycota</taxon>
        <taxon>Pezizomycotina</taxon>
        <taxon>Orbiliomycetes</taxon>
        <taxon>Orbiliales</taxon>
        <taxon>Orbiliaceae</taxon>
        <taxon>Drechslerella</taxon>
    </lineage>
</organism>
<feature type="region of interest" description="Disordered" evidence="2">
    <location>
        <begin position="123"/>
        <end position="154"/>
    </location>
</feature>
<dbReference type="EMBL" id="KI966437">
    <property type="protein sequence ID" value="EWC44623.1"/>
    <property type="molecule type" value="Genomic_DNA"/>
</dbReference>
<evidence type="ECO:0000256" key="2">
    <source>
        <dbReference type="SAM" id="MobiDB-lite"/>
    </source>
</evidence>
<evidence type="ECO:0000313" key="3">
    <source>
        <dbReference type="EMBL" id="EWC44623.1"/>
    </source>
</evidence>